<comment type="caution">
    <text evidence="2">The sequence shown here is derived from an EMBL/GenBank/DDBJ whole genome shotgun (WGS) entry which is preliminary data.</text>
</comment>
<dbReference type="Proteomes" id="UP000030528">
    <property type="component" value="Unassembled WGS sequence"/>
</dbReference>
<keyword evidence="1" id="KW-0732">Signal</keyword>
<dbReference type="PANTHER" id="PTHR43649">
    <property type="entry name" value="ARABINOSE-BINDING PROTEIN-RELATED"/>
    <property type="match status" value="1"/>
</dbReference>
<proteinExistence type="predicted"/>
<evidence type="ECO:0000313" key="3">
    <source>
        <dbReference type="Proteomes" id="UP000030528"/>
    </source>
</evidence>
<accession>A0A0A5I873</accession>
<dbReference type="PANTHER" id="PTHR43649:SF12">
    <property type="entry name" value="DIACETYLCHITOBIOSE BINDING PROTEIN DASA"/>
    <property type="match status" value="1"/>
</dbReference>
<name>A0A0A5I873_9BACI</name>
<gene>
    <name evidence="2" type="ORF">N781_03030</name>
</gene>
<dbReference type="STRING" id="1385510.GCA_000425205_00532"/>
<dbReference type="CDD" id="cd13585">
    <property type="entry name" value="PBP2_TMBP_like"/>
    <property type="match status" value="1"/>
</dbReference>
<dbReference type="eggNOG" id="COG1653">
    <property type="taxonomic scope" value="Bacteria"/>
</dbReference>
<dbReference type="AlphaFoldDB" id="A0A0A5I873"/>
<dbReference type="Gene3D" id="3.40.190.10">
    <property type="entry name" value="Periplasmic binding protein-like II"/>
    <property type="match status" value="1"/>
</dbReference>
<feature type="chain" id="PRO_5039429527" evidence="1">
    <location>
        <begin position="27"/>
        <end position="448"/>
    </location>
</feature>
<protein>
    <submittedName>
        <fullName evidence="2">ABC transporter substrate-binding protein</fullName>
    </submittedName>
</protein>
<evidence type="ECO:0000256" key="1">
    <source>
        <dbReference type="SAM" id="SignalP"/>
    </source>
</evidence>
<keyword evidence="3" id="KW-1185">Reference proteome</keyword>
<feature type="signal peptide" evidence="1">
    <location>
        <begin position="1"/>
        <end position="26"/>
    </location>
</feature>
<dbReference type="RefSeq" id="WP_036769894.1">
    <property type="nucleotide sequence ID" value="NZ_AVPE01000008.1"/>
</dbReference>
<dbReference type="InterPro" id="IPR050490">
    <property type="entry name" value="Bact_solute-bd_prot1"/>
</dbReference>
<dbReference type="SUPFAM" id="SSF53850">
    <property type="entry name" value="Periplasmic binding protein-like II"/>
    <property type="match status" value="1"/>
</dbReference>
<dbReference type="PROSITE" id="PS51257">
    <property type="entry name" value="PROKAR_LIPOPROTEIN"/>
    <property type="match status" value="1"/>
</dbReference>
<sequence>MKKIGTGLCLSGLLLMSAWLTGCSNDAESSTEDGGNTTKEEVVEIKLGYYSSGSADEKMEELIQKFEEAHPNIDVTTQNAPYQQFFQKLDTQIAGNNAPDVWLSDGVLVQKYAERGAAKDLTEWIESDLNQDDYYGLDFNKGSDGKYYAVPQGIQIGALFYNKDMFDAAGVDYPDESWTWEQLKEAGAKLTLDGQDRTADDSEFDKKSVKQYGLTFFNITEGWMPVLKSFGGGVLDEDLKESLIDSEENKEAMNWIVDGMERGILTDPSDLQSFQSPMSPFPSGTAAMRIGIYARVLAANETGINYDVSVLPKGPNGDRFAPVIANSWIVNENSSDEKAEAAWEWVKYWVTEDEVQKEWAELGEAVPVKKSVANSDLFLNSGEQSINKQAFLDSFEFAGTLDTNAVWSEWLQKFNENADQVFLGETSVEDALKQADEEVQKVLDDFYE</sequence>
<organism evidence="2 3">
    <name type="scientific">Pontibacillus halophilus JSM 076056 = DSM 19796</name>
    <dbReference type="NCBI Taxonomy" id="1385510"/>
    <lineage>
        <taxon>Bacteria</taxon>
        <taxon>Bacillati</taxon>
        <taxon>Bacillota</taxon>
        <taxon>Bacilli</taxon>
        <taxon>Bacillales</taxon>
        <taxon>Bacillaceae</taxon>
        <taxon>Pontibacillus</taxon>
    </lineage>
</organism>
<dbReference type="OrthoDB" id="9782846at2"/>
<reference evidence="2 3" key="1">
    <citation type="submission" date="2013-08" db="EMBL/GenBank/DDBJ databases">
        <authorList>
            <person name="Huang J."/>
            <person name="Wang G."/>
        </authorList>
    </citation>
    <scope>NUCLEOTIDE SEQUENCE [LARGE SCALE GENOMIC DNA]</scope>
    <source>
        <strain evidence="2 3">JSM 076056</strain>
    </source>
</reference>
<evidence type="ECO:0000313" key="2">
    <source>
        <dbReference type="EMBL" id="KGX92012.1"/>
    </source>
</evidence>
<dbReference type="EMBL" id="AVPE01000008">
    <property type="protein sequence ID" value="KGX92012.1"/>
    <property type="molecule type" value="Genomic_DNA"/>
</dbReference>
<dbReference type="Pfam" id="PF13416">
    <property type="entry name" value="SBP_bac_8"/>
    <property type="match status" value="1"/>
</dbReference>
<dbReference type="InterPro" id="IPR006059">
    <property type="entry name" value="SBP"/>
</dbReference>